<name>J3LS14_ORYBR</name>
<dbReference type="SUPFAM" id="SSF75304">
    <property type="entry name" value="Amidase signature (AS) enzymes"/>
    <property type="match status" value="1"/>
</dbReference>
<dbReference type="Gramene" id="OB03G38400.1">
    <property type="protein sequence ID" value="OB03G38400.1"/>
    <property type="gene ID" value="OB03G38400"/>
</dbReference>
<reference evidence="4" key="2">
    <citation type="submission" date="2013-04" db="UniProtKB">
        <authorList>
            <consortium name="EnsemblPlants"/>
        </authorList>
    </citation>
    <scope>IDENTIFICATION</scope>
</reference>
<dbReference type="eggNOG" id="KOG1124">
    <property type="taxonomic scope" value="Eukaryota"/>
</dbReference>
<feature type="repeat" description="TPR" evidence="1">
    <location>
        <begin position="540"/>
        <end position="573"/>
    </location>
</feature>
<dbReference type="PANTHER" id="PTHR46310">
    <property type="entry name" value="AMIDASE 1"/>
    <property type="match status" value="1"/>
</dbReference>
<dbReference type="OMA" id="QSANLWV"/>
<gene>
    <name evidence="4" type="primary">LOC102708042</name>
</gene>
<evidence type="ECO:0000259" key="3">
    <source>
        <dbReference type="Pfam" id="PF01425"/>
    </source>
</evidence>
<dbReference type="SUPFAM" id="SSF48452">
    <property type="entry name" value="TPR-like"/>
    <property type="match status" value="1"/>
</dbReference>
<protein>
    <recommendedName>
        <fullName evidence="3">Amidase domain-containing protein</fullName>
    </recommendedName>
</protein>
<dbReference type="STRING" id="4533.J3LS14"/>
<dbReference type="Pfam" id="PF01425">
    <property type="entry name" value="Amidase"/>
    <property type="match status" value="1"/>
</dbReference>
<organism evidence="4">
    <name type="scientific">Oryza brachyantha</name>
    <name type="common">malo sina</name>
    <dbReference type="NCBI Taxonomy" id="4533"/>
    <lineage>
        <taxon>Eukaryota</taxon>
        <taxon>Viridiplantae</taxon>
        <taxon>Streptophyta</taxon>
        <taxon>Embryophyta</taxon>
        <taxon>Tracheophyta</taxon>
        <taxon>Spermatophyta</taxon>
        <taxon>Magnoliopsida</taxon>
        <taxon>Liliopsida</taxon>
        <taxon>Poales</taxon>
        <taxon>Poaceae</taxon>
        <taxon>BOP clade</taxon>
        <taxon>Oryzoideae</taxon>
        <taxon>Oryzeae</taxon>
        <taxon>Oryzinae</taxon>
        <taxon>Oryza</taxon>
    </lineage>
</organism>
<dbReference type="InterPro" id="IPR023631">
    <property type="entry name" value="Amidase_dom"/>
</dbReference>
<keyword evidence="2" id="KW-1133">Transmembrane helix</keyword>
<evidence type="ECO:0000256" key="1">
    <source>
        <dbReference type="PROSITE-ProRule" id="PRU00339"/>
    </source>
</evidence>
<dbReference type="PANTHER" id="PTHR46310:SF5">
    <property type="entry name" value="OUTER ENVELOPE PROTEIN 64, CHLOROPLASTIC"/>
    <property type="match status" value="1"/>
</dbReference>
<sequence length="588" mass="63592">MASSTATNLWVLLGLGIAGVLLAAKRLRRPARPDSGAFITRLELLPPPQPPPPQARHPLTGLCFAIADAFHVSGYITSFGSLEWAKTHDAETQTSLVVSSLVDGGAMCVGKTVIDEMAFSIHGENKHFGIPTNPAAPDRVPGGCSSGSAVAVAAGMVDFALGVDAIGGVRIPGSYCGVLAFRPSHAVVPNSGVIPVAPSLDAIGWFARDPSVLRRVGHLLLRLPYADIRQPRLFYIADDCFEMSKVPARRLTQVITKSVEKVFGRQVLGHVNLENHLASRIPCLRNYSNGQKHGDSKFSSLLALSRAMQFLHKHEFKDQHMEWINSVKPAVDASIVGNLSDDLESTINSSQDARKEVRAALSALLKDDGILVIPTVLGCPPKLHARELSSLDYNVQTSCLTSLASMSGCCQVTVPLGTHDKCPVSVSLIARHGGDRFLLDTIQTIYATIQEQVDVLAKSNVSSKQAMSEEAAEAAKEKGNIAFKEKQWQKAINCYTEAIKLNNKVATYYSNRAAAFLELASFRQAEADCTSAIDIDPKIVKAYLRRGTAREMLGYYKEAVDDFSHALVLEPMNKTAGVAINRLKKLFP</sequence>
<dbReference type="InterPro" id="IPR036928">
    <property type="entry name" value="AS_sf"/>
</dbReference>
<dbReference type="Pfam" id="PF13414">
    <property type="entry name" value="TPR_11"/>
    <property type="match status" value="1"/>
</dbReference>
<dbReference type="eggNOG" id="KOG1211">
    <property type="taxonomic scope" value="Eukaryota"/>
</dbReference>
<keyword evidence="2" id="KW-0812">Transmembrane</keyword>
<dbReference type="KEGG" id="obr:102708042"/>
<evidence type="ECO:0000256" key="2">
    <source>
        <dbReference type="SAM" id="Phobius"/>
    </source>
</evidence>
<feature type="domain" description="Amidase" evidence="3">
    <location>
        <begin position="56"/>
        <end position="214"/>
    </location>
</feature>
<evidence type="ECO:0000313" key="4">
    <source>
        <dbReference type="EnsemblPlants" id="OB03G38400.1"/>
    </source>
</evidence>
<feature type="transmembrane region" description="Helical" evidence="2">
    <location>
        <begin position="6"/>
        <end position="24"/>
    </location>
</feature>
<dbReference type="GeneID" id="102708042"/>
<feature type="repeat" description="TPR" evidence="1">
    <location>
        <begin position="472"/>
        <end position="505"/>
    </location>
</feature>
<dbReference type="SMART" id="SM00028">
    <property type="entry name" value="TPR"/>
    <property type="match status" value="3"/>
</dbReference>
<dbReference type="Gene3D" id="3.90.1300.10">
    <property type="entry name" value="Amidase signature (AS) domain"/>
    <property type="match status" value="1"/>
</dbReference>
<dbReference type="InterPro" id="IPR019734">
    <property type="entry name" value="TPR_rpt"/>
</dbReference>
<dbReference type="PROSITE" id="PS50005">
    <property type="entry name" value="TPR"/>
    <property type="match status" value="2"/>
</dbReference>
<keyword evidence="5" id="KW-1185">Reference proteome</keyword>
<evidence type="ECO:0000313" key="5">
    <source>
        <dbReference type="Proteomes" id="UP000006038"/>
    </source>
</evidence>
<dbReference type="InterPro" id="IPR011990">
    <property type="entry name" value="TPR-like_helical_dom_sf"/>
</dbReference>
<dbReference type="Gene3D" id="1.25.40.10">
    <property type="entry name" value="Tetratricopeptide repeat domain"/>
    <property type="match status" value="1"/>
</dbReference>
<dbReference type="EnsemblPlants" id="OB03G38400.1">
    <property type="protein sequence ID" value="OB03G38400.1"/>
    <property type="gene ID" value="OB03G38400"/>
</dbReference>
<keyword evidence="1" id="KW-0802">TPR repeat</keyword>
<proteinExistence type="predicted"/>
<dbReference type="AlphaFoldDB" id="J3LS14"/>
<dbReference type="Proteomes" id="UP000006038">
    <property type="component" value="Chromosome 3"/>
</dbReference>
<keyword evidence="2" id="KW-0472">Membrane</keyword>
<reference evidence="4" key="1">
    <citation type="journal article" date="2013" name="Nat. Commun.">
        <title>Whole-genome sequencing of Oryza brachyantha reveals mechanisms underlying Oryza genome evolution.</title>
        <authorList>
            <person name="Chen J."/>
            <person name="Huang Q."/>
            <person name="Gao D."/>
            <person name="Wang J."/>
            <person name="Lang Y."/>
            <person name="Liu T."/>
            <person name="Li B."/>
            <person name="Bai Z."/>
            <person name="Luis Goicoechea J."/>
            <person name="Liang C."/>
            <person name="Chen C."/>
            <person name="Zhang W."/>
            <person name="Sun S."/>
            <person name="Liao Y."/>
            <person name="Zhang X."/>
            <person name="Yang L."/>
            <person name="Song C."/>
            <person name="Wang M."/>
            <person name="Shi J."/>
            <person name="Liu G."/>
            <person name="Liu J."/>
            <person name="Zhou H."/>
            <person name="Zhou W."/>
            <person name="Yu Q."/>
            <person name="An N."/>
            <person name="Chen Y."/>
            <person name="Cai Q."/>
            <person name="Wang B."/>
            <person name="Liu B."/>
            <person name="Min J."/>
            <person name="Huang Y."/>
            <person name="Wu H."/>
            <person name="Li Z."/>
            <person name="Zhang Y."/>
            <person name="Yin Y."/>
            <person name="Song W."/>
            <person name="Jiang J."/>
            <person name="Jackson S.A."/>
            <person name="Wing R.A."/>
            <person name="Wang J."/>
            <person name="Chen M."/>
        </authorList>
    </citation>
    <scope>NUCLEOTIDE SEQUENCE [LARGE SCALE GENOMIC DNA]</scope>
    <source>
        <strain evidence="4">cv. IRGC 101232</strain>
    </source>
</reference>
<dbReference type="OrthoDB" id="245563at2759"/>
<dbReference type="HOGENOM" id="CLU_009600_17_1_1"/>
<accession>J3LS14</accession>
<dbReference type="RefSeq" id="XP_006650474.1">
    <property type="nucleotide sequence ID" value="XM_006650411.3"/>
</dbReference>